<evidence type="ECO:0000313" key="2">
    <source>
        <dbReference type="Proteomes" id="UP000551758"/>
    </source>
</evidence>
<evidence type="ECO:0000313" key="1">
    <source>
        <dbReference type="EMBL" id="KAF5910838.1"/>
    </source>
</evidence>
<accession>A0A7J7E4Y8</accession>
<name>A0A7J7E4Y8_DICBM</name>
<protein>
    <submittedName>
        <fullName evidence="1">Uncharacterized protein</fullName>
    </submittedName>
</protein>
<keyword evidence="2" id="KW-1185">Reference proteome</keyword>
<dbReference type="EMBL" id="JACDTQ010004070">
    <property type="protein sequence ID" value="KAF5910838.1"/>
    <property type="molecule type" value="Genomic_DNA"/>
</dbReference>
<dbReference type="Proteomes" id="UP000551758">
    <property type="component" value="Unassembled WGS sequence"/>
</dbReference>
<reference evidence="1 2" key="1">
    <citation type="journal article" date="2020" name="Mol. Biol. Evol.">
        <title>Interspecific Gene Flow and the Evolution of Specialization in Black and White Rhinoceros.</title>
        <authorList>
            <person name="Moodley Y."/>
            <person name="Westbury M.V."/>
            <person name="Russo I.M."/>
            <person name="Gopalakrishnan S."/>
            <person name="Rakotoarivelo A."/>
            <person name="Olsen R.A."/>
            <person name="Prost S."/>
            <person name="Tunstall T."/>
            <person name="Ryder O.A."/>
            <person name="Dalen L."/>
            <person name="Bruford M.W."/>
        </authorList>
    </citation>
    <scope>NUCLEOTIDE SEQUENCE [LARGE SCALE GENOMIC DNA]</scope>
    <source>
        <strain evidence="1">SBR-YM</strain>
        <tissue evidence="1">Skin</tissue>
    </source>
</reference>
<comment type="caution">
    <text evidence="1">The sequence shown here is derived from an EMBL/GenBank/DDBJ whole genome shotgun (WGS) entry which is preliminary data.</text>
</comment>
<dbReference type="AlphaFoldDB" id="A0A7J7E4Y8"/>
<proteinExistence type="predicted"/>
<sequence>MFSTIFRSYSGGAEGILINRWLLDGIERWTKEIYEHAPRVPRMLVANPLSQAFKWQLSRLRRRARRTAYPRPTGPATSKSRPLQLAPRPLQPWTPHRQAPLPVTIKSHLRSFSMANGMNAVVMHGRSYSLASGAGGGGSEATASRGPSPFRLFPWSQNCSRSNCKIS</sequence>
<organism evidence="1 2">
    <name type="scientific">Diceros bicornis minor</name>
    <name type="common">South-central black rhinoceros</name>
    <dbReference type="NCBI Taxonomy" id="77932"/>
    <lineage>
        <taxon>Eukaryota</taxon>
        <taxon>Metazoa</taxon>
        <taxon>Chordata</taxon>
        <taxon>Craniata</taxon>
        <taxon>Vertebrata</taxon>
        <taxon>Euteleostomi</taxon>
        <taxon>Mammalia</taxon>
        <taxon>Eutheria</taxon>
        <taxon>Laurasiatheria</taxon>
        <taxon>Perissodactyla</taxon>
        <taxon>Rhinocerotidae</taxon>
        <taxon>Diceros</taxon>
    </lineage>
</organism>
<gene>
    <name evidence="1" type="ORF">HPG69_004929</name>
</gene>